<name>A0A8X6IRD2_TRICU</name>
<evidence type="ECO:0000313" key="2">
    <source>
        <dbReference type="EMBL" id="GFQ99482.1"/>
    </source>
</evidence>
<organism evidence="2 3">
    <name type="scientific">Trichonephila clavata</name>
    <name type="common">Joro spider</name>
    <name type="synonym">Nephila clavata</name>
    <dbReference type="NCBI Taxonomy" id="2740835"/>
    <lineage>
        <taxon>Eukaryota</taxon>
        <taxon>Metazoa</taxon>
        <taxon>Ecdysozoa</taxon>
        <taxon>Arthropoda</taxon>
        <taxon>Chelicerata</taxon>
        <taxon>Arachnida</taxon>
        <taxon>Araneae</taxon>
        <taxon>Araneomorphae</taxon>
        <taxon>Entelegynae</taxon>
        <taxon>Araneoidea</taxon>
        <taxon>Nephilidae</taxon>
        <taxon>Trichonephila</taxon>
    </lineage>
</organism>
<dbReference type="EMBL" id="BMAO01025007">
    <property type="protein sequence ID" value="GFQ99482.1"/>
    <property type="molecule type" value="Genomic_DNA"/>
</dbReference>
<evidence type="ECO:0000313" key="3">
    <source>
        <dbReference type="Proteomes" id="UP000887116"/>
    </source>
</evidence>
<dbReference type="AlphaFoldDB" id="A0A8X6IRD2"/>
<evidence type="ECO:0000256" key="1">
    <source>
        <dbReference type="SAM" id="MobiDB-lite"/>
    </source>
</evidence>
<protein>
    <submittedName>
        <fullName evidence="2">Uncharacterized protein</fullName>
    </submittedName>
</protein>
<accession>A0A8X6IRD2</accession>
<keyword evidence="3" id="KW-1185">Reference proteome</keyword>
<sequence length="107" mass="11501">MMPATGHGWYQCMDQMMPGLGLVPVHGSNDAATVPVRIKDAGSTHSTSQDQMMPGRELVPVQGSKDAGGSGLIGRGKSEKNTRKILLPPSDQCPQRKLFVARRYPPS</sequence>
<feature type="region of interest" description="Disordered" evidence="1">
    <location>
        <begin position="41"/>
        <end position="107"/>
    </location>
</feature>
<reference evidence="2" key="1">
    <citation type="submission" date="2020-07" db="EMBL/GenBank/DDBJ databases">
        <title>Multicomponent nature underlies the extraordinary mechanical properties of spider dragline silk.</title>
        <authorList>
            <person name="Kono N."/>
            <person name="Nakamura H."/>
            <person name="Mori M."/>
            <person name="Yoshida Y."/>
            <person name="Ohtoshi R."/>
            <person name="Malay A.D."/>
            <person name="Moran D.A.P."/>
            <person name="Tomita M."/>
            <person name="Numata K."/>
            <person name="Arakawa K."/>
        </authorList>
    </citation>
    <scope>NUCLEOTIDE SEQUENCE</scope>
</reference>
<proteinExistence type="predicted"/>
<comment type="caution">
    <text evidence="2">The sequence shown here is derived from an EMBL/GenBank/DDBJ whole genome shotgun (WGS) entry which is preliminary data.</text>
</comment>
<dbReference type="Proteomes" id="UP000887116">
    <property type="component" value="Unassembled WGS sequence"/>
</dbReference>
<gene>
    <name evidence="2" type="ORF">TNCT_360461</name>
</gene>